<accession>A0A927D059</accession>
<dbReference type="RefSeq" id="WP_190998141.1">
    <property type="nucleotide sequence ID" value="NZ_JACXSI010000021.1"/>
</dbReference>
<dbReference type="Pfam" id="PF10730">
    <property type="entry name" value="DUF2521"/>
    <property type="match status" value="1"/>
</dbReference>
<protein>
    <submittedName>
        <fullName evidence="1">DUF2521 family protein</fullName>
    </submittedName>
</protein>
<organism evidence="1 2">
    <name type="scientific">Peribacillus faecalis</name>
    <dbReference type="NCBI Taxonomy" id="2772559"/>
    <lineage>
        <taxon>Bacteria</taxon>
        <taxon>Bacillati</taxon>
        <taxon>Bacillota</taxon>
        <taxon>Bacilli</taxon>
        <taxon>Bacillales</taxon>
        <taxon>Bacillaceae</taxon>
        <taxon>Peribacillus</taxon>
    </lineage>
</organism>
<name>A0A927D059_9BACI</name>
<dbReference type="EMBL" id="JACXSI010000021">
    <property type="protein sequence ID" value="MBD3108599.1"/>
    <property type="molecule type" value="Genomic_DNA"/>
</dbReference>
<comment type="caution">
    <text evidence="1">The sequence shown here is derived from an EMBL/GenBank/DDBJ whole genome shotgun (WGS) entry which is preliminary data.</text>
</comment>
<dbReference type="Proteomes" id="UP000602076">
    <property type="component" value="Unassembled WGS sequence"/>
</dbReference>
<gene>
    <name evidence="1" type="ORF">IEO70_09485</name>
</gene>
<evidence type="ECO:0000313" key="2">
    <source>
        <dbReference type="Proteomes" id="UP000602076"/>
    </source>
</evidence>
<keyword evidence="2" id="KW-1185">Reference proteome</keyword>
<reference evidence="1" key="1">
    <citation type="submission" date="2020-09" db="EMBL/GenBank/DDBJ databases">
        <title>Bacillus faecalis sp. nov., a moderately halophilic bacterium isolated from cow faeces.</title>
        <authorList>
            <person name="Jiang L."/>
            <person name="Lee J."/>
        </authorList>
    </citation>
    <scope>NUCLEOTIDE SEQUENCE</scope>
    <source>
        <strain evidence="1">AGMB 02131</strain>
    </source>
</reference>
<evidence type="ECO:0000313" key="1">
    <source>
        <dbReference type="EMBL" id="MBD3108599.1"/>
    </source>
</evidence>
<proteinExistence type="predicted"/>
<sequence>MDNVILTFKEKRRDKQLKYERKVLKEITPKMLKERFQLFFNNKHSLGVAFSQVLEEGCYDVAIESYLLGANFSKFGLYGESIEEVKSRCFSEEKHLIDTLFNFILYWGKVSDYDLYNESLYYQCEGYVDCWWRDGFAKGAKRHKLRLH</sequence>
<dbReference type="AlphaFoldDB" id="A0A927D059"/>
<dbReference type="InterPro" id="IPR019667">
    <property type="entry name" value="Uncharacterised_YbaK"/>
</dbReference>